<evidence type="ECO:0000256" key="5">
    <source>
        <dbReference type="ARBA" id="ARBA00013005"/>
    </source>
</evidence>
<dbReference type="Pfam" id="PF08245">
    <property type="entry name" value="Mur_ligase_M"/>
    <property type="match status" value="1"/>
</dbReference>
<dbReference type="InterPro" id="IPR004101">
    <property type="entry name" value="Mur_ligase_C"/>
</dbReference>
<dbReference type="PROSITE" id="PS01011">
    <property type="entry name" value="FOLYLPOLYGLU_SYNT_1"/>
    <property type="match status" value="1"/>
</dbReference>
<comment type="catalytic activity">
    <reaction evidence="11">
        <text>[L-4-(L-arginin-2-N-yl)aspartate](n)-L-aspartate + L-arginine + ATP = [L-4-(L-arginin-2-N-yl)aspartate](n+1) + ADP + phosphate + H(+)</text>
        <dbReference type="Rhea" id="RHEA:23888"/>
        <dbReference type="Rhea" id="RHEA-COMP:13732"/>
        <dbReference type="Rhea" id="RHEA-COMP:13733"/>
        <dbReference type="ChEBI" id="CHEBI:15378"/>
        <dbReference type="ChEBI" id="CHEBI:30616"/>
        <dbReference type="ChEBI" id="CHEBI:32682"/>
        <dbReference type="ChEBI" id="CHEBI:43474"/>
        <dbReference type="ChEBI" id="CHEBI:137986"/>
        <dbReference type="ChEBI" id="CHEBI:137990"/>
        <dbReference type="ChEBI" id="CHEBI:456216"/>
        <dbReference type="EC" id="6.3.2.30"/>
    </reaction>
</comment>
<name>A0A7W9SXG6_9BACT</name>
<dbReference type="RefSeq" id="WP_183402451.1">
    <property type="nucleotide sequence ID" value="NZ_JACHGG010000001.1"/>
</dbReference>
<comment type="caution">
    <text evidence="15">The sequence shown here is derived from an EMBL/GenBank/DDBJ whole genome shotgun (WGS) entry which is preliminary data.</text>
</comment>
<dbReference type="InterPro" id="IPR011761">
    <property type="entry name" value="ATP-grasp"/>
</dbReference>
<dbReference type="InterPro" id="IPR011810">
    <property type="entry name" value="Cya_phycin_syn"/>
</dbReference>
<dbReference type="GO" id="GO:0071161">
    <property type="term" value="F:cyanophycin synthetase activity (L-arginine-adding)"/>
    <property type="evidence" value="ECO:0007669"/>
    <property type="project" value="UniProtKB-EC"/>
</dbReference>
<dbReference type="GO" id="GO:0071160">
    <property type="term" value="F:cyanophycin synthetase activity (L-aspartate-adding)"/>
    <property type="evidence" value="ECO:0007669"/>
    <property type="project" value="UniProtKB-EC"/>
</dbReference>
<comment type="similarity">
    <text evidence="2">In the C-terminal section; belongs to the MurCDEF family.</text>
</comment>
<dbReference type="InterPro" id="IPR036565">
    <property type="entry name" value="Mur-like_cat_sf"/>
</dbReference>
<dbReference type="EC" id="6.3.2.29" evidence="5"/>
<dbReference type="PANTHER" id="PTHR23135:SF18">
    <property type="entry name" value="CYANOPHYCIN SYNTHETASE"/>
    <property type="match status" value="1"/>
</dbReference>
<dbReference type="GO" id="GO:0046872">
    <property type="term" value="F:metal ion binding"/>
    <property type="evidence" value="ECO:0007669"/>
    <property type="project" value="InterPro"/>
</dbReference>
<dbReference type="SUPFAM" id="SSF53244">
    <property type="entry name" value="MurD-like peptide ligases, peptide-binding domain"/>
    <property type="match status" value="1"/>
</dbReference>
<organism evidence="15 16">
    <name type="scientific">Hymenobacter luteus</name>
    <dbReference type="NCBI Taxonomy" id="1411122"/>
    <lineage>
        <taxon>Bacteria</taxon>
        <taxon>Pseudomonadati</taxon>
        <taxon>Bacteroidota</taxon>
        <taxon>Cytophagia</taxon>
        <taxon>Cytophagales</taxon>
        <taxon>Hymenobacteraceae</taxon>
        <taxon>Hymenobacter</taxon>
    </lineage>
</organism>
<evidence type="ECO:0000256" key="2">
    <source>
        <dbReference type="ARBA" id="ARBA00009060"/>
    </source>
</evidence>
<comment type="subunit">
    <text evidence="3">Homodimer.</text>
</comment>
<comment type="catalytic activity">
    <reaction evidence="12">
        <text>[L-4-(L-arginin-2-N-yl)aspartate](n) + L-aspartate + ATP = [L-4-(L-arginin-2-N-yl)aspartate](n)-L-aspartate + ADP + phosphate + H(+)</text>
        <dbReference type="Rhea" id="RHEA:13277"/>
        <dbReference type="Rhea" id="RHEA-COMP:13728"/>
        <dbReference type="Rhea" id="RHEA-COMP:13733"/>
        <dbReference type="ChEBI" id="CHEBI:15378"/>
        <dbReference type="ChEBI" id="CHEBI:29991"/>
        <dbReference type="ChEBI" id="CHEBI:30616"/>
        <dbReference type="ChEBI" id="CHEBI:43474"/>
        <dbReference type="ChEBI" id="CHEBI:137986"/>
        <dbReference type="ChEBI" id="CHEBI:137990"/>
        <dbReference type="ChEBI" id="CHEBI:456216"/>
        <dbReference type="EC" id="6.3.2.29"/>
    </reaction>
</comment>
<protein>
    <recommendedName>
        <fullName evidence="6">Cyanophycin synthetase</fullName>
        <ecNumber evidence="5">6.3.2.29</ecNumber>
        <ecNumber evidence="4">6.3.2.30</ecNumber>
    </recommendedName>
    <alternativeName>
        <fullName evidence="10">Cyanophycin synthase</fullName>
    </alternativeName>
</protein>
<keyword evidence="16" id="KW-1185">Reference proteome</keyword>
<dbReference type="InterPro" id="IPR044019">
    <property type="entry name" value="Cyanophycin_syn_N"/>
</dbReference>
<dbReference type="GO" id="GO:0004326">
    <property type="term" value="F:tetrahydrofolylpolyglutamate synthase activity"/>
    <property type="evidence" value="ECO:0007669"/>
    <property type="project" value="InterPro"/>
</dbReference>
<dbReference type="GO" id="GO:0005524">
    <property type="term" value="F:ATP binding"/>
    <property type="evidence" value="ECO:0007669"/>
    <property type="project" value="UniProtKB-UniRule"/>
</dbReference>
<evidence type="ECO:0000256" key="8">
    <source>
        <dbReference type="ARBA" id="ARBA00022741"/>
    </source>
</evidence>
<dbReference type="Gene3D" id="3.40.1190.10">
    <property type="entry name" value="Mur-like, catalytic domain"/>
    <property type="match status" value="1"/>
</dbReference>
<dbReference type="AlphaFoldDB" id="A0A7W9SXG6"/>
<dbReference type="PANTHER" id="PTHR23135">
    <property type="entry name" value="MUR LIGASE FAMILY MEMBER"/>
    <property type="match status" value="1"/>
</dbReference>
<evidence type="ECO:0000256" key="6">
    <source>
        <dbReference type="ARBA" id="ARBA00022036"/>
    </source>
</evidence>
<dbReference type="EMBL" id="JACHGG010000001">
    <property type="protein sequence ID" value="MBB6057268.1"/>
    <property type="molecule type" value="Genomic_DNA"/>
</dbReference>
<dbReference type="PROSITE" id="PS50975">
    <property type="entry name" value="ATP_GRASP"/>
    <property type="match status" value="1"/>
</dbReference>
<evidence type="ECO:0000313" key="15">
    <source>
        <dbReference type="EMBL" id="MBB6057268.1"/>
    </source>
</evidence>
<dbReference type="Proteomes" id="UP000532746">
    <property type="component" value="Unassembled WGS sequence"/>
</dbReference>
<keyword evidence="7 15" id="KW-0436">Ligase</keyword>
<sequence>MKIIDLRTMRGPSYWSVKHYKLIVMKVDLQDLADTWSNSVPALAEQLPKLLPELAQPQPTDSEKSLSKHPPLTEEQLIDGEPLSHVILHVALALQRTAGMPVFWGKSYPAHQEGVDFVVFSYQEERAGRVAAEAAVQIVEDLCQGRAVTLKPIIDELHEIREEEFFGPSTYSIVAEAASRNIPYIQLKNSNIIQLGYGVNQKRIWATTTSYTSHAGVEVAGNKNRTKAMLKDAGVPVPYGTTVYSEDGLRDAVEDLGFPIVTKPLDGNHGKGATIRIMNWEDAVEGLKAAQKYSRAVIVEQFIEGHDYRLLVVNGKLIAAAKRTPAAVTGNGVSTIQQLIAKVNEDPRRGVGHEKELTSIKADQHTLDILKTHDLTLDSVLPAGQEIYLKSTANISTGGTATDVTDLVHPYNVLLAERVAGIIGLDICGIDLLTSDIAIPLNETRGAVIEVNAAPGFRMHVAPTEGLPRNVAAPVVDMLFPPGSTARIPIMAVTGTNGKTTTTHLLSHIVASKGYKVGHTTTSGIYIQGVQLQSGDCTGGQSAEFVLKDPTVNFAVLETARGGMLRSGLGFHTCDIAIVTNVAADHLGMRDIYTVEEMAAVKGVLPRTVRKNGWAVLNADDDLVYAMREKLECRVALFSMNEHSPRIREHAENGGLAAVYEEGYITIYKNSYKLRIDRASEFPITFGGRATFNIENSLAAALACYCYGFDKDDIKQALRTFVPSAAKTPGRMNVYKFPTFEVIVDYAHNTHGIEKFAEFLNATEATHKVGVVSGLGDRRDEDTLSFARVAGRIFDEVVLRQDRDLRGKTAEELKEIMTRGLRLDTPDLPITYIENEMDAIDHVLATAQPGSVVVLFTENIKATLKKLDDFESRI</sequence>
<dbReference type="EC" id="6.3.2.30" evidence="4"/>
<keyword evidence="9 13" id="KW-0067">ATP-binding</keyword>
<dbReference type="Pfam" id="PF02222">
    <property type="entry name" value="ATP-grasp"/>
    <property type="match status" value="1"/>
</dbReference>
<evidence type="ECO:0000256" key="9">
    <source>
        <dbReference type="ARBA" id="ARBA00022840"/>
    </source>
</evidence>
<dbReference type="Gene3D" id="3.30.470.20">
    <property type="entry name" value="ATP-grasp fold, B domain"/>
    <property type="match status" value="2"/>
</dbReference>
<dbReference type="InterPro" id="IPR013221">
    <property type="entry name" value="Mur_ligase_cen"/>
</dbReference>
<dbReference type="NCBIfam" id="NF010623">
    <property type="entry name" value="PRK14016.1"/>
    <property type="match status" value="1"/>
</dbReference>
<accession>A0A7W9SXG6</accession>
<feature type="domain" description="ATP-grasp" evidence="14">
    <location>
        <begin position="227"/>
        <end position="480"/>
    </location>
</feature>
<evidence type="ECO:0000256" key="4">
    <source>
        <dbReference type="ARBA" id="ARBA00012968"/>
    </source>
</evidence>
<evidence type="ECO:0000259" key="14">
    <source>
        <dbReference type="PROSITE" id="PS50975"/>
    </source>
</evidence>
<evidence type="ECO:0000256" key="10">
    <source>
        <dbReference type="ARBA" id="ARBA00031353"/>
    </source>
</evidence>
<evidence type="ECO:0000256" key="1">
    <source>
        <dbReference type="ARBA" id="ARBA00003184"/>
    </source>
</evidence>
<evidence type="ECO:0000256" key="7">
    <source>
        <dbReference type="ARBA" id="ARBA00022598"/>
    </source>
</evidence>
<proteinExistence type="inferred from homology"/>
<dbReference type="InterPro" id="IPR036615">
    <property type="entry name" value="Mur_ligase_C_dom_sf"/>
</dbReference>
<dbReference type="Pfam" id="PF18921">
    <property type="entry name" value="Cyanophycin_syn"/>
    <property type="match status" value="1"/>
</dbReference>
<evidence type="ECO:0000256" key="11">
    <source>
        <dbReference type="ARBA" id="ARBA00048094"/>
    </source>
</evidence>
<evidence type="ECO:0000256" key="3">
    <source>
        <dbReference type="ARBA" id="ARBA00011738"/>
    </source>
</evidence>
<evidence type="ECO:0000256" key="13">
    <source>
        <dbReference type="PROSITE-ProRule" id="PRU00409"/>
    </source>
</evidence>
<reference evidence="15 16" key="1">
    <citation type="submission" date="2020-08" db="EMBL/GenBank/DDBJ databases">
        <title>Genomic Encyclopedia of Type Strains, Phase IV (KMG-IV): sequencing the most valuable type-strain genomes for metagenomic binning, comparative biology and taxonomic classification.</title>
        <authorList>
            <person name="Goeker M."/>
        </authorList>
    </citation>
    <scope>NUCLEOTIDE SEQUENCE [LARGE SCALE GENOMIC DNA]</scope>
    <source>
        <strain evidence="15 16">DSM 26718</strain>
    </source>
</reference>
<evidence type="ECO:0000256" key="12">
    <source>
        <dbReference type="ARBA" id="ARBA00048425"/>
    </source>
</evidence>
<evidence type="ECO:0000313" key="16">
    <source>
        <dbReference type="Proteomes" id="UP000532746"/>
    </source>
</evidence>
<dbReference type="SUPFAM" id="SSF53623">
    <property type="entry name" value="MurD-like peptide ligases, catalytic domain"/>
    <property type="match status" value="1"/>
</dbReference>
<dbReference type="InterPro" id="IPR018109">
    <property type="entry name" value="Folylpolyglutamate_synth_CS"/>
</dbReference>
<dbReference type="SUPFAM" id="SSF56059">
    <property type="entry name" value="Glutathione synthetase ATP-binding domain-like"/>
    <property type="match status" value="1"/>
</dbReference>
<keyword evidence="8 13" id="KW-0547">Nucleotide-binding</keyword>
<dbReference type="Pfam" id="PF02875">
    <property type="entry name" value="Mur_ligase_C"/>
    <property type="match status" value="1"/>
</dbReference>
<comment type="function">
    <text evidence="1">Catalyzes the ATP-dependent polymerization of arginine and aspartate to multi-L-arginyl-poly-L-aspartic acid (cyanophycin; a water-insoluble reserve polymer).</text>
</comment>
<dbReference type="NCBIfam" id="TIGR02068">
    <property type="entry name" value="cya_phycin_syn"/>
    <property type="match status" value="1"/>
</dbReference>
<dbReference type="InterPro" id="IPR003135">
    <property type="entry name" value="ATP-grasp_carboxylate-amine"/>
</dbReference>
<dbReference type="Gene3D" id="3.90.190.20">
    <property type="entry name" value="Mur ligase, C-terminal domain"/>
    <property type="match status" value="1"/>
</dbReference>
<gene>
    <name evidence="15" type="ORF">HNQ93_000098</name>
</gene>